<feature type="domain" description="G-protein coupled receptors family 1 profile" evidence="10">
    <location>
        <begin position="111"/>
        <end position="382"/>
    </location>
</feature>
<proteinExistence type="predicted"/>
<dbReference type="PROSITE" id="PS50262">
    <property type="entry name" value="G_PROTEIN_RECEP_F1_2"/>
    <property type="match status" value="1"/>
</dbReference>
<keyword evidence="11" id="KW-1185">Reference proteome</keyword>
<name>A0AAF3E988_9BILA</name>
<keyword evidence="8" id="KW-0807">Transducer</keyword>
<dbReference type="InterPro" id="IPR040435">
    <property type="entry name" value="Put_GPCR_Chromadorea"/>
</dbReference>
<feature type="transmembrane region" description="Helical" evidence="9">
    <location>
        <begin position="168"/>
        <end position="195"/>
    </location>
</feature>
<keyword evidence="7" id="KW-0675">Receptor</keyword>
<dbReference type="CDD" id="cd00637">
    <property type="entry name" value="7tm_classA_rhodopsin-like"/>
    <property type="match status" value="1"/>
</dbReference>
<dbReference type="InterPro" id="IPR017452">
    <property type="entry name" value="GPCR_Rhodpsn_7TM"/>
</dbReference>
<feature type="transmembrane region" description="Helical" evidence="9">
    <location>
        <begin position="362"/>
        <end position="384"/>
    </location>
</feature>
<evidence type="ECO:0000256" key="7">
    <source>
        <dbReference type="ARBA" id="ARBA00023170"/>
    </source>
</evidence>
<dbReference type="PANTHER" id="PTHR37441">
    <property type="entry name" value="PROTEIN CBG16518"/>
    <property type="match status" value="1"/>
</dbReference>
<dbReference type="SUPFAM" id="SSF81321">
    <property type="entry name" value="Family A G protein-coupled receptor-like"/>
    <property type="match status" value="1"/>
</dbReference>
<dbReference type="InterPro" id="IPR000276">
    <property type="entry name" value="GPCR_Rhodpsn"/>
</dbReference>
<accession>A0AAF3E988</accession>
<dbReference type="Proteomes" id="UP000887575">
    <property type="component" value="Unassembled WGS sequence"/>
</dbReference>
<evidence type="ECO:0000313" key="12">
    <source>
        <dbReference type="WBParaSite" id="MBELARI_LOCUS10487"/>
    </source>
</evidence>
<dbReference type="Gene3D" id="1.20.1070.10">
    <property type="entry name" value="Rhodopsin 7-helix transmembrane proteins"/>
    <property type="match status" value="1"/>
</dbReference>
<keyword evidence="6 9" id="KW-0472">Membrane</keyword>
<keyword evidence="5" id="KW-0297">G-protein coupled receptor</keyword>
<evidence type="ECO:0000313" key="11">
    <source>
        <dbReference type="Proteomes" id="UP000887575"/>
    </source>
</evidence>
<evidence type="ECO:0000256" key="5">
    <source>
        <dbReference type="ARBA" id="ARBA00023040"/>
    </source>
</evidence>
<feature type="transmembrane region" description="Helical" evidence="9">
    <location>
        <begin position="309"/>
        <end position="331"/>
    </location>
</feature>
<evidence type="ECO:0000259" key="10">
    <source>
        <dbReference type="PROSITE" id="PS50262"/>
    </source>
</evidence>
<feature type="transmembrane region" description="Helical" evidence="9">
    <location>
        <begin position="256"/>
        <end position="278"/>
    </location>
</feature>
<keyword evidence="4 9" id="KW-1133">Transmembrane helix</keyword>
<evidence type="ECO:0000256" key="9">
    <source>
        <dbReference type="SAM" id="Phobius"/>
    </source>
</evidence>
<organism evidence="11 12">
    <name type="scientific">Mesorhabditis belari</name>
    <dbReference type="NCBI Taxonomy" id="2138241"/>
    <lineage>
        <taxon>Eukaryota</taxon>
        <taxon>Metazoa</taxon>
        <taxon>Ecdysozoa</taxon>
        <taxon>Nematoda</taxon>
        <taxon>Chromadorea</taxon>
        <taxon>Rhabditida</taxon>
        <taxon>Rhabditina</taxon>
        <taxon>Rhabditomorpha</taxon>
        <taxon>Rhabditoidea</taxon>
        <taxon>Rhabditidae</taxon>
        <taxon>Mesorhabditinae</taxon>
        <taxon>Mesorhabditis</taxon>
    </lineage>
</organism>
<dbReference type="GO" id="GO:0004930">
    <property type="term" value="F:G protein-coupled receptor activity"/>
    <property type="evidence" value="ECO:0007669"/>
    <property type="project" value="UniProtKB-KW"/>
</dbReference>
<dbReference type="WBParaSite" id="MBELARI_LOCUS10487">
    <property type="protein sequence ID" value="MBELARI_LOCUS10487"/>
    <property type="gene ID" value="MBELARI_LOCUS10487"/>
</dbReference>
<feature type="transmembrane region" description="Helical" evidence="9">
    <location>
        <begin position="133"/>
        <end position="156"/>
    </location>
</feature>
<keyword evidence="3 9" id="KW-0812">Transmembrane</keyword>
<feature type="transmembrane region" description="Helical" evidence="9">
    <location>
        <begin position="216"/>
        <end position="236"/>
    </location>
</feature>
<dbReference type="Pfam" id="PF00001">
    <property type="entry name" value="7tm_1"/>
    <property type="match status" value="1"/>
</dbReference>
<evidence type="ECO:0000256" key="8">
    <source>
        <dbReference type="ARBA" id="ARBA00023224"/>
    </source>
</evidence>
<dbReference type="GO" id="GO:0005886">
    <property type="term" value="C:plasma membrane"/>
    <property type="evidence" value="ECO:0007669"/>
    <property type="project" value="UniProtKB-SubCell"/>
</dbReference>
<evidence type="ECO:0000256" key="4">
    <source>
        <dbReference type="ARBA" id="ARBA00022989"/>
    </source>
</evidence>
<feature type="transmembrane region" description="Helical" evidence="9">
    <location>
        <begin position="93"/>
        <end position="121"/>
    </location>
</feature>
<evidence type="ECO:0000256" key="1">
    <source>
        <dbReference type="ARBA" id="ARBA00004651"/>
    </source>
</evidence>
<protein>
    <submittedName>
        <fullName evidence="12">G-protein coupled receptors family 1 profile domain-containing protein</fullName>
    </submittedName>
</protein>
<evidence type="ECO:0000256" key="6">
    <source>
        <dbReference type="ARBA" id="ARBA00023136"/>
    </source>
</evidence>
<evidence type="ECO:0000256" key="3">
    <source>
        <dbReference type="ARBA" id="ARBA00022692"/>
    </source>
</evidence>
<sequence>MFRKQIEVQNTEITWEHDWVTVVQMKARRRRLDLMENWSLIASSSSTDPFAKCEEDLRNSDLKYYECVPKIENGDEPCYLLKEMHRAKDFRTYFLAILPVIFSVIALVLNIIYLVLHVIVFRAEKASYRKRALFLLSRSVSSVMALLLLYVVIIVWKAHGFHYGSVTIFILIGAMEFLSITGTYVALCLLLYTAITRPIIYKTRLRMRHCVIGVSLIWLFAVVASICFGLFGGTLFYPDSAPITCSFDHCQRPLAIVVTILLIITYSTVLCLYFFLIFRLRRGSMAFKAVERTASTSSQRLSLKAMNRLSMNVITFAIGNVPIVVVLVVAISNLRKLSSLGEGDKTPCKTFLNAKLFVQVEVLASCAAAIWLLAMIIDPIINVLSDPKLRNLLLTFVKKLRRKLMESEEETNEEGTNKEEEK</sequence>
<dbReference type="PANTHER" id="PTHR37441:SF4">
    <property type="entry name" value="G-PROTEIN COUPLED RECEPTORS FAMILY 1 PROFILE DOMAIN-CONTAINING PROTEIN"/>
    <property type="match status" value="1"/>
</dbReference>
<reference evidence="12" key="1">
    <citation type="submission" date="2024-02" db="UniProtKB">
        <authorList>
            <consortium name="WormBaseParasite"/>
        </authorList>
    </citation>
    <scope>IDENTIFICATION</scope>
</reference>
<comment type="subcellular location">
    <subcellularLocation>
        <location evidence="1">Cell membrane</location>
        <topology evidence="1">Multi-pass membrane protein</topology>
    </subcellularLocation>
</comment>
<evidence type="ECO:0000256" key="2">
    <source>
        <dbReference type="ARBA" id="ARBA00022475"/>
    </source>
</evidence>
<keyword evidence="2" id="KW-1003">Cell membrane</keyword>
<dbReference type="AlphaFoldDB" id="A0AAF3E988"/>